<feature type="signal peptide" evidence="1">
    <location>
        <begin position="1"/>
        <end position="22"/>
    </location>
</feature>
<keyword evidence="1" id="KW-0732">Signal</keyword>
<gene>
    <name evidence="2" type="ORF">DESUT3_20970</name>
</gene>
<accession>A0ABN6DY06</accession>
<reference evidence="2 3" key="2">
    <citation type="journal article" date="2021" name="Int. J. Syst. Evol. Microbiol.">
        <title>Isolation and Polyphasic Characterization of Desulfuromonas versatilis sp. Nov., an Electrogenic Bacteria Capable of Versatile Metabolism Isolated from a Graphene Oxide-Reducing Enrichment Culture.</title>
        <authorList>
            <person name="Xie L."/>
            <person name="Yoshida N."/>
            <person name="Ishii S."/>
            <person name="Meng L."/>
        </authorList>
    </citation>
    <scope>NUCLEOTIDE SEQUENCE [LARGE SCALE GENOMIC DNA]</scope>
    <source>
        <strain evidence="2 3">NIT-T3</strain>
    </source>
</reference>
<evidence type="ECO:0000313" key="2">
    <source>
        <dbReference type="EMBL" id="BCR05028.1"/>
    </source>
</evidence>
<reference evidence="2 3" key="1">
    <citation type="journal article" date="2016" name="C (Basel)">
        <title>Selective Growth of and Electricity Production by Marine Exoelectrogenic Bacteria in Self-Aggregated Hydrogel of Microbially Reduced Graphene Oxide.</title>
        <authorList>
            <person name="Yoshida N."/>
            <person name="Goto Y."/>
            <person name="Miyata Y."/>
        </authorList>
    </citation>
    <scope>NUCLEOTIDE SEQUENCE [LARGE SCALE GENOMIC DNA]</scope>
    <source>
        <strain evidence="2 3">NIT-T3</strain>
    </source>
</reference>
<keyword evidence="3" id="KW-1185">Reference proteome</keyword>
<dbReference type="EMBL" id="AP024355">
    <property type="protein sequence ID" value="BCR05028.1"/>
    <property type="molecule type" value="Genomic_DNA"/>
</dbReference>
<organism evidence="2 3">
    <name type="scientific">Desulfuromonas versatilis</name>
    <dbReference type="NCBI Taxonomy" id="2802975"/>
    <lineage>
        <taxon>Bacteria</taxon>
        <taxon>Pseudomonadati</taxon>
        <taxon>Thermodesulfobacteriota</taxon>
        <taxon>Desulfuromonadia</taxon>
        <taxon>Desulfuromonadales</taxon>
        <taxon>Desulfuromonadaceae</taxon>
        <taxon>Desulfuromonas</taxon>
    </lineage>
</organism>
<proteinExistence type="predicted"/>
<name>A0ABN6DY06_9BACT</name>
<protein>
    <submittedName>
        <fullName evidence="2">Uncharacterized protein</fullName>
    </submittedName>
</protein>
<sequence length="380" mass="42320">MKTVFTLALAAFFAVAAGTAGAQNLPIAEIPAALHPGFDHLLGLTARGAEFVPEKIAGVLDFAAAPQDPKRLLRADKRKGTTSAFYQFDLHTDLEQVLRLAFNPEIPAHALMPSSVRMTRWVEIEGGESRLAGLADALKNSAGAPLVVRGVEHEEITPNLSTGTYFSYDLKRAMVLWRYQGRPVLISISRQADRSSVGKQGLVLGRDNDWDYFYSGIDGVTRMGLGWVRSYMYDSFSILVFQQLGDSVRVAGFKWLSAGSLKLNLVNEHHIHEGLVRYARDLREVLESSKLPLPAEVSRVLGEISKLAPDQLRERYRRHLDDLARRHGSDSALTRDKFADLLHDPNWVLQLPRESLEADLVLGYMKCLLGRTCLFPEALR</sequence>
<dbReference type="Proteomes" id="UP001319827">
    <property type="component" value="Chromosome"/>
</dbReference>
<feature type="chain" id="PRO_5045705014" evidence="1">
    <location>
        <begin position="23"/>
        <end position="380"/>
    </location>
</feature>
<evidence type="ECO:0000256" key="1">
    <source>
        <dbReference type="SAM" id="SignalP"/>
    </source>
</evidence>
<evidence type="ECO:0000313" key="3">
    <source>
        <dbReference type="Proteomes" id="UP001319827"/>
    </source>
</evidence>